<reference evidence="2 3" key="1">
    <citation type="journal article" date="2020" name="Mol. Biol. Evol.">
        <title>Distinct Expression and Methylation Patterns for Genes with Different Fates following a Single Whole-Genome Duplication in Flowering Plants.</title>
        <authorList>
            <person name="Shi T."/>
            <person name="Rahmani R.S."/>
            <person name="Gugger P.F."/>
            <person name="Wang M."/>
            <person name="Li H."/>
            <person name="Zhang Y."/>
            <person name="Li Z."/>
            <person name="Wang Q."/>
            <person name="Van de Peer Y."/>
            <person name="Marchal K."/>
            <person name="Chen J."/>
        </authorList>
    </citation>
    <scope>NUCLEOTIDE SEQUENCE [LARGE SCALE GENOMIC DNA]</scope>
    <source>
        <tissue evidence="2">Leaf</tissue>
    </source>
</reference>
<proteinExistence type="predicted"/>
<feature type="compositionally biased region" description="Polar residues" evidence="1">
    <location>
        <begin position="1"/>
        <end position="11"/>
    </location>
</feature>
<name>A0A822ZLI1_NELNU</name>
<dbReference type="EMBL" id="DUZY01000007">
    <property type="protein sequence ID" value="DAD44391.1"/>
    <property type="molecule type" value="Genomic_DNA"/>
</dbReference>
<evidence type="ECO:0000256" key="1">
    <source>
        <dbReference type="SAM" id="MobiDB-lite"/>
    </source>
</evidence>
<organism evidence="2 3">
    <name type="scientific">Nelumbo nucifera</name>
    <name type="common">Sacred lotus</name>
    <dbReference type="NCBI Taxonomy" id="4432"/>
    <lineage>
        <taxon>Eukaryota</taxon>
        <taxon>Viridiplantae</taxon>
        <taxon>Streptophyta</taxon>
        <taxon>Embryophyta</taxon>
        <taxon>Tracheophyta</taxon>
        <taxon>Spermatophyta</taxon>
        <taxon>Magnoliopsida</taxon>
        <taxon>Proteales</taxon>
        <taxon>Nelumbonaceae</taxon>
        <taxon>Nelumbo</taxon>
    </lineage>
</organism>
<accession>A0A822ZLI1</accession>
<comment type="caution">
    <text evidence="2">The sequence shown here is derived from an EMBL/GenBank/DDBJ whole genome shotgun (WGS) entry which is preliminary data.</text>
</comment>
<keyword evidence="3" id="KW-1185">Reference proteome</keyword>
<protein>
    <submittedName>
        <fullName evidence="2">Uncharacterized protein</fullName>
    </submittedName>
</protein>
<feature type="region of interest" description="Disordered" evidence="1">
    <location>
        <begin position="1"/>
        <end position="25"/>
    </location>
</feature>
<evidence type="ECO:0000313" key="2">
    <source>
        <dbReference type="EMBL" id="DAD44391.1"/>
    </source>
</evidence>
<evidence type="ECO:0000313" key="3">
    <source>
        <dbReference type="Proteomes" id="UP000607653"/>
    </source>
</evidence>
<dbReference type="AlphaFoldDB" id="A0A822ZLI1"/>
<dbReference type="Proteomes" id="UP000607653">
    <property type="component" value="Unassembled WGS sequence"/>
</dbReference>
<sequence>MSLNVTQSKRSVISRFRTGLPNNND</sequence>
<gene>
    <name evidence="2" type="ORF">HUJ06_002621</name>
</gene>